<dbReference type="InterPro" id="IPR013087">
    <property type="entry name" value="Znf_C2H2_type"/>
</dbReference>
<evidence type="ECO:0000256" key="1">
    <source>
        <dbReference type="PROSITE-ProRule" id="PRU00042"/>
    </source>
</evidence>
<proteinExistence type="predicted"/>
<keyword evidence="1" id="KW-0863">Zinc-finger</keyword>
<comment type="caution">
    <text evidence="3">The sequence shown here is derived from an EMBL/GenBank/DDBJ whole genome shotgun (WGS) entry which is preliminary data.</text>
</comment>
<feature type="domain" description="C2H2-type" evidence="2">
    <location>
        <begin position="4"/>
        <end position="31"/>
    </location>
</feature>
<dbReference type="InterPro" id="IPR044299">
    <property type="entry name" value="GIS3/ZFP5/ZFP6"/>
</dbReference>
<dbReference type="GO" id="GO:0009740">
    <property type="term" value="P:gibberellic acid mediated signaling pathway"/>
    <property type="evidence" value="ECO:0007669"/>
    <property type="project" value="TreeGrafter"/>
</dbReference>
<sequence length="172" mass="20852">MRKFECQYCLKEFANLQALGGHQNAHKEKRMKTKRLQLQARKATINYYLQQPNFPNNNHHDFSYHNHNHNNSNTPWFYNPSSYNYYYDFTICEKSQISFNIEDQDSNFLVEKASNSNWKLGLLIEKEEERWFRRCWVSAKKKKNGDGHREWISTEMVVMEMEGRRRKEKEGE</sequence>
<reference evidence="3 4" key="1">
    <citation type="submission" date="2019-01" db="EMBL/GenBank/DDBJ databases">
        <title>Sequencing of cultivated peanut Arachis hypogaea provides insights into genome evolution and oil improvement.</title>
        <authorList>
            <person name="Chen X."/>
        </authorList>
    </citation>
    <scope>NUCLEOTIDE SEQUENCE [LARGE SCALE GENOMIC DNA]</scope>
    <source>
        <strain evidence="4">cv. Fuhuasheng</strain>
        <tissue evidence="3">Leaves</tissue>
    </source>
</reference>
<evidence type="ECO:0000259" key="2">
    <source>
        <dbReference type="PROSITE" id="PS50157"/>
    </source>
</evidence>
<keyword evidence="1" id="KW-0479">Metal-binding</keyword>
<evidence type="ECO:0000313" key="3">
    <source>
        <dbReference type="EMBL" id="RYR24433.1"/>
    </source>
</evidence>
<dbReference type="STRING" id="3818.A0A445ADA9"/>
<dbReference type="Proteomes" id="UP000289738">
    <property type="component" value="Chromosome B02"/>
</dbReference>
<keyword evidence="1" id="KW-0862">Zinc</keyword>
<dbReference type="GO" id="GO:0003700">
    <property type="term" value="F:DNA-binding transcription factor activity"/>
    <property type="evidence" value="ECO:0007669"/>
    <property type="project" value="TreeGrafter"/>
</dbReference>
<dbReference type="PANTHER" id="PTHR46353">
    <property type="entry name" value="ZINC FINGER PROTEIN 5"/>
    <property type="match status" value="1"/>
</dbReference>
<dbReference type="EMBL" id="SDMP01000012">
    <property type="protein sequence ID" value="RYR24433.1"/>
    <property type="molecule type" value="Genomic_DNA"/>
</dbReference>
<dbReference type="InterPro" id="IPR036236">
    <property type="entry name" value="Znf_C2H2_sf"/>
</dbReference>
<dbReference type="PROSITE" id="PS50157">
    <property type="entry name" value="ZINC_FINGER_C2H2_2"/>
    <property type="match status" value="1"/>
</dbReference>
<dbReference type="GO" id="GO:0000976">
    <property type="term" value="F:transcription cis-regulatory region binding"/>
    <property type="evidence" value="ECO:0007669"/>
    <property type="project" value="TreeGrafter"/>
</dbReference>
<dbReference type="PANTHER" id="PTHR46353:SF5">
    <property type="entry name" value="ZINC FINGER PROTEIN 5"/>
    <property type="match status" value="1"/>
</dbReference>
<dbReference type="GO" id="GO:0005634">
    <property type="term" value="C:nucleus"/>
    <property type="evidence" value="ECO:0007669"/>
    <property type="project" value="TreeGrafter"/>
</dbReference>
<keyword evidence="4" id="KW-1185">Reference proteome</keyword>
<dbReference type="GO" id="GO:0008270">
    <property type="term" value="F:zinc ion binding"/>
    <property type="evidence" value="ECO:0007669"/>
    <property type="project" value="UniProtKB-KW"/>
</dbReference>
<name>A0A445ADA9_ARAHY</name>
<dbReference type="AlphaFoldDB" id="A0A445ADA9"/>
<dbReference type="Pfam" id="PF13912">
    <property type="entry name" value="zf-C2H2_6"/>
    <property type="match status" value="1"/>
</dbReference>
<organism evidence="3 4">
    <name type="scientific">Arachis hypogaea</name>
    <name type="common">Peanut</name>
    <dbReference type="NCBI Taxonomy" id="3818"/>
    <lineage>
        <taxon>Eukaryota</taxon>
        <taxon>Viridiplantae</taxon>
        <taxon>Streptophyta</taxon>
        <taxon>Embryophyta</taxon>
        <taxon>Tracheophyta</taxon>
        <taxon>Spermatophyta</taxon>
        <taxon>Magnoliopsida</taxon>
        <taxon>eudicotyledons</taxon>
        <taxon>Gunneridae</taxon>
        <taxon>Pentapetalae</taxon>
        <taxon>rosids</taxon>
        <taxon>fabids</taxon>
        <taxon>Fabales</taxon>
        <taxon>Fabaceae</taxon>
        <taxon>Papilionoideae</taxon>
        <taxon>50 kb inversion clade</taxon>
        <taxon>dalbergioids sensu lato</taxon>
        <taxon>Dalbergieae</taxon>
        <taxon>Pterocarpus clade</taxon>
        <taxon>Arachis</taxon>
    </lineage>
</organism>
<dbReference type="SUPFAM" id="SSF57667">
    <property type="entry name" value="beta-beta-alpha zinc fingers"/>
    <property type="match status" value="1"/>
</dbReference>
<dbReference type="GO" id="GO:0009736">
    <property type="term" value="P:cytokinin-activated signaling pathway"/>
    <property type="evidence" value="ECO:0007669"/>
    <property type="project" value="TreeGrafter"/>
</dbReference>
<accession>A0A445ADA9</accession>
<dbReference type="Gene3D" id="3.30.160.60">
    <property type="entry name" value="Classic Zinc Finger"/>
    <property type="match status" value="1"/>
</dbReference>
<dbReference type="GO" id="GO:0010090">
    <property type="term" value="P:trichome morphogenesis"/>
    <property type="evidence" value="ECO:0007669"/>
    <property type="project" value="InterPro"/>
</dbReference>
<protein>
    <recommendedName>
        <fullName evidence="2">C2H2-type domain-containing protein</fullName>
    </recommendedName>
</protein>
<dbReference type="PROSITE" id="PS00028">
    <property type="entry name" value="ZINC_FINGER_C2H2_1"/>
    <property type="match status" value="1"/>
</dbReference>
<evidence type="ECO:0000313" key="4">
    <source>
        <dbReference type="Proteomes" id="UP000289738"/>
    </source>
</evidence>
<gene>
    <name evidence="3" type="ORF">Ahy_B02g057933</name>
</gene>